<sequence>MAVVRCLKGYSHVKLHGCSRQAKSPFRYSRYKRSFTLLSSNTPKEYIRELNELIEEKSIDLVLPIDEKTYRFFAVHTESFKGKVRLAAISPTATLELATNKFELAKFCEARQIPSPKTAFLKEYQEGSNQSRLAIPLPLIVKPETGWGGRNVYCISREEDFLAIKPTTHPQEGDYIVQEYIDGYDIDMSLLARNGKILAHTIQKGFLKRANRFAASAGLEFLKNEGVYESVSKLVTELGFSGIAHVDLRYDTQDGKFKIIEINARYWGSLIASYRAGVNFPYLHILSSLEEEVPPASFDPIHYMDFISAVKKGKRSLFSTKSLPFQWKDTDYQFFLADPIAEFYNAWKRRIR</sequence>
<keyword evidence="3 4" id="KW-0067">ATP-binding</keyword>
<dbReference type="PANTHER" id="PTHR43585:SF2">
    <property type="entry name" value="ATP-GRASP ENZYME FSQD"/>
    <property type="match status" value="1"/>
</dbReference>
<dbReference type="InterPro" id="IPR013815">
    <property type="entry name" value="ATP_grasp_subdomain_1"/>
</dbReference>
<dbReference type="InterPro" id="IPR011761">
    <property type="entry name" value="ATP-grasp"/>
</dbReference>
<keyword evidence="7" id="KW-1185">Reference proteome</keyword>
<gene>
    <name evidence="6" type="ORF">QWZ15_12960</name>
</gene>
<dbReference type="Gene3D" id="3.30.470.20">
    <property type="entry name" value="ATP-grasp fold, B domain"/>
    <property type="match status" value="1"/>
</dbReference>
<keyword evidence="1" id="KW-0436">Ligase</keyword>
<keyword evidence="2 4" id="KW-0547">Nucleotide-binding</keyword>
<evidence type="ECO:0000256" key="3">
    <source>
        <dbReference type="ARBA" id="ARBA00022840"/>
    </source>
</evidence>
<dbReference type="InterPro" id="IPR003806">
    <property type="entry name" value="ATP-grasp_PylC-type"/>
</dbReference>
<protein>
    <submittedName>
        <fullName evidence="6">ATP-grasp domain-containing protein</fullName>
    </submittedName>
</protein>
<dbReference type="EMBL" id="JAUFQS010000012">
    <property type="protein sequence ID" value="MDN3688744.1"/>
    <property type="molecule type" value="Genomic_DNA"/>
</dbReference>
<evidence type="ECO:0000313" key="6">
    <source>
        <dbReference type="EMBL" id="MDN3688744.1"/>
    </source>
</evidence>
<dbReference type="InterPro" id="IPR052032">
    <property type="entry name" value="ATP-dep_AA_Ligase"/>
</dbReference>
<dbReference type="Gene3D" id="3.30.1490.20">
    <property type="entry name" value="ATP-grasp fold, A domain"/>
    <property type="match status" value="1"/>
</dbReference>
<comment type="caution">
    <text evidence="6">The sequence shown here is derived from an EMBL/GenBank/DDBJ whole genome shotgun (WGS) entry which is preliminary data.</text>
</comment>
<dbReference type="Proteomes" id="UP001236663">
    <property type="component" value="Unassembled WGS sequence"/>
</dbReference>
<dbReference type="PANTHER" id="PTHR43585">
    <property type="entry name" value="FUMIPYRROLE BIOSYNTHESIS PROTEIN C"/>
    <property type="match status" value="1"/>
</dbReference>
<evidence type="ECO:0000256" key="4">
    <source>
        <dbReference type="PROSITE-ProRule" id="PRU00409"/>
    </source>
</evidence>
<name>A0ABT8C7J6_9BACT</name>
<evidence type="ECO:0000259" key="5">
    <source>
        <dbReference type="PROSITE" id="PS50975"/>
    </source>
</evidence>
<dbReference type="RefSeq" id="WP_163386451.1">
    <property type="nucleotide sequence ID" value="NZ_JAUFQS010000012.1"/>
</dbReference>
<reference evidence="7" key="1">
    <citation type="journal article" date="2019" name="Int. J. Syst. Evol. Microbiol.">
        <title>The Global Catalogue of Microorganisms (GCM) 10K type strain sequencing project: providing services to taxonomists for standard genome sequencing and annotation.</title>
        <authorList>
            <consortium name="The Broad Institute Genomics Platform"/>
            <consortium name="The Broad Institute Genome Sequencing Center for Infectious Disease"/>
            <person name="Wu L."/>
            <person name="Ma J."/>
        </authorList>
    </citation>
    <scope>NUCLEOTIDE SEQUENCE [LARGE SCALE GENOMIC DNA]</scope>
    <source>
        <strain evidence="7">CECT 7706</strain>
    </source>
</reference>
<proteinExistence type="predicted"/>
<dbReference type="PROSITE" id="PS50975">
    <property type="entry name" value="ATP_GRASP"/>
    <property type="match status" value="1"/>
</dbReference>
<feature type="domain" description="ATP-grasp" evidence="5">
    <location>
        <begin position="105"/>
        <end position="291"/>
    </location>
</feature>
<dbReference type="SUPFAM" id="SSF56059">
    <property type="entry name" value="Glutathione synthetase ATP-binding domain-like"/>
    <property type="match status" value="1"/>
</dbReference>
<accession>A0ABT8C7J6</accession>
<evidence type="ECO:0000256" key="2">
    <source>
        <dbReference type="ARBA" id="ARBA00022741"/>
    </source>
</evidence>
<organism evidence="6 7">
    <name type="scientific">Cyclobacterium jeungdonense</name>
    <dbReference type="NCBI Taxonomy" id="708087"/>
    <lineage>
        <taxon>Bacteria</taxon>
        <taxon>Pseudomonadati</taxon>
        <taxon>Bacteroidota</taxon>
        <taxon>Cytophagia</taxon>
        <taxon>Cytophagales</taxon>
        <taxon>Cyclobacteriaceae</taxon>
        <taxon>Cyclobacterium</taxon>
    </lineage>
</organism>
<evidence type="ECO:0000313" key="7">
    <source>
        <dbReference type="Proteomes" id="UP001236663"/>
    </source>
</evidence>
<dbReference type="Pfam" id="PF02655">
    <property type="entry name" value="ATP-grasp_3"/>
    <property type="match status" value="1"/>
</dbReference>
<evidence type="ECO:0000256" key="1">
    <source>
        <dbReference type="ARBA" id="ARBA00022598"/>
    </source>
</evidence>